<organism evidence="2">
    <name type="scientific">Tanacetum cinerariifolium</name>
    <name type="common">Dalmatian daisy</name>
    <name type="synonym">Chrysanthemum cinerariifolium</name>
    <dbReference type="NCBI Taxonomy" id="118510"/>
    <lineage>
        <taxon>Eukaryota</taxon>
        <taxon>Viridiplantae</taxon>
        <taxon>Streptophyta</taxon>
        <taxon>Embryophyta</taxon>
        <taxon>Tracheophyta</taxon>
        <taxon>Spermatophyta</taxon>
        <taxon>Magnoliopsida</taxon>
        <taxon>eudicotyledons</taxon>
        <taxon>Gunneridae</taxon>
        <taxon>Pentapetalae</taxon>
        <taxon>asterids</taxon>
        <taxon>campanulids</taxon>
        <taxon>Asterales</taxon>
        <taxon>Asteraceae</taxon>
        <taxon>Asteroideae</taxon>
        <taxon>Anthemideae</taxon>
        <taxon>Anthemidinae</taxon>
        <taxon>Tanacetum</taxon>
    </lineage>
</organism>
<accession>A0A699RV78</accession>
<gene>
    <name evidence="2" type="ORF">Tci_858851</name>
</gene>
<feature type="region of interest" description="Disordered" evidence="1">
    <location>
        <begin position="163"/>
        <end position="187"/>
    </location>
</feature>
<dbReference type="EMBL" id="BKCJ011107524">
    <property type="protein sequence ID" value="GFC86881.1"/>
    <property type="molecule type" value="Genomic_DNA"/>
</dbReference>
<name>A0A699RV78_TANCI</name>
<evidence type="ECO:0000256" key="1">
    <source>
        <dbReference type="SAM" id="MobiDB-lite"/>
    </source>
</evidence>
<proteinExistence type="predicted"/>
<protein>
    <submittedName>
        <fullName evidence="2">Uncharacterized protein</fullName>
    </submittedName>
</protein>
<dbReference type="AlphaFoldDB" id="A0A699RV78"/>
<comment type="caution">
    <text evidence="2">The sequence shown here is derived from an EMBL/GenBank/DDBJ whole genome shotgun (WGS) entry which is preliminary data.</text>
</comment>
<evidence type="ECO:0000313" key="2">
    <source>
        <dbReference type="EMBL" id="GFC86881.1"/>
    </source>
</evidence>
<feature type="non-terminal residue" evidence="2">
    <location>
        <position position="1"/>
    </location>
</feature>
<sequence>PENYNPVAYTTPIHSSTQDIPNEYRYEPKAYKGDNNNMYNSQNQEEFLQTNDDNLFNSQNQDEFMQTNDANMYNSNKQEMGTNGGNMYNNNYEKQGMSDTRFLNNGKYYAGDNTYNSQNQGFGGARFVETQDSGNNNMFNNQKQSVNGYNNNQEMYNSGNQGMENGKYNGGYQNQEFQVNHDDQFNP</sequence>
<reference evidence="2" key="1">
    <citation type="journal article" date="2019" name="Sci. Rep.">
        <title>Draft genome of Tanacetum cinerariifolium, the natural source of mosquito coil.</title>
        <authorList>
            <person name="Yamashiro T."/>
            <person name="Shiraishi A."/>
            <person name="Satake H."/>
            <person name="Nakayama K."/>
        </authorList>
    </citation>
    <scope>NUCLEOTIDE SEQUENCE</scope>
</reference>